<proteinExistence type="predicted"/>
<reference evidence="3" key="1">
    <citation type="journal article" date="2019" name="Int. J. Syst. Evol. Microbiol.">
        <title>The Global Catalogue of Microorganisms (GCM) 10K type strain sequencing project: providing services to taxonomists for standard genome sequencing and annotation.</title>
        <authorList>
            <consortium name="The Broad Institute Genomics Platform"/>
            <consortium name="The Broad Institute Genome Sequencing Center for Infectious Disease"/>
            <person name="Wu L."/>
            <person name="Ma J."/>
        </authorList>
    </citation>
    <scope>NUCLEOTIDE SEQUENCE [LARGE SCALE GENOMIC DNA]</scope>
    <source>
        <strain evidence="3">JCM 18410</strain>
    </source>
</reference>
<accession>A0ABP9LKP8</accession>
<dbReference type="Proteomes" id="UP001500124">
    <property type="component" value="Unassembled WGS sequence"/>
</dbReference>
<dbReference type="EMBL" id="BAABKC010000136">
    <property type="protein sequence ID" value="GAA5080531.1"/>
    <property type="molecule type" value="Genomic_DNA"/>
</dbReference>
<comment type="caution">
    <text evidence="2">The sequence shown here is derived from an EMBL/GenBank/DDBJ whole genome shotgun (WGS) entry which is preliminary data.</text>
</comment>
<organism evidence="2 3">
    <name type="scientific">Streptomyces similanensis</name>
    <dbReference type="NCBI Taxonomy" id="1274988"/>
    <lineage>
        <taxon>Bacteria</taxon>
        <taxon>Bacillati</taxon>
        <taxon>Actinomycetota</taxon>
        <taxon>Actinomycetes</taxon>
        <taxon>Kitasatosporales</taxon>
        <taxon>Streptomycetaceae</taxon>
        <taxon>Streptomyces</taxon>
    </lineage>
</organism>
<sequence length="104" mass="10580">MDVDESGRGHTCVSIARDCSGLLGIAVGCSGAGAGAGSRVYEAGPGRPRPPPQEAGSYTGARDPEGRNGVNSVREGKRPEIPVERLLQGAGVEQVAARTEAPKP</sequence>
<feature type="region of interest" description="Disordered" evidence="1">
    <location>
        <begin position="36"/>
        <end position="81"/>
    </location>
</feature>
<evidence type="ECO:0000313" key="3">
    <source>
        <dbReference type="Proteomes" id="UP001500124"/>
    </source>
</evidence>
<keyword evidence="3" id="KW-1185">Reference proteome</keyword>
<gene>
    <name evidence="2" type="ORF">GCM10023336_73860</name>
</gene>
<evidence type="ECO:0008006" key="4">
    <source>
        <dbReference type="Google" id="ProtNLM"/>
    </source>
</evidence>
<name>A0ABP9LKP8_9ACTN</name>
<evidence type="ECO:0000313" key="2">
    <source>
        <dbReference type="EMBL" id="GAA5080531.1"/>
    </source>
</evidence>
<evidence type="ECO:0000256" key="1">
    <source>
        <dbReference type="SAM" id="MobiDB-lite"/>
    </source>
</evidence>
<protein>
    <recommendedName>
        <fullName evidence="4">Transposase</fullName>
    </recommendedName>
</protein>